<accession>A0ACB0ZAW8</accession>
<keyword evidence="2" id="KW-1185">Reference proteome</keyword>
<dbReference type="Proteomes" id="UP001497535">
    <property type="component" value="Unassembled WGS sequence"/>
</dbReference>
<protein>
    <submittedName>
        <fullName evidence="1">Uncharacterized protein</fullName>
    </submittedName>
</protein>
<dbReference type="EMBL" id="CAVMJV010000030">
    <property type="protein sequence ID" value="CAK5076182.1"/>
    <property type="molecule type" value="Genomic_DNA"/>
</dbReference>
<name>A0ACB0ZAW8_MELEN</name>
<proteinExistence type="predicted"/>
<gene>
    <name evidence="1" type="ORF">MENTE1834_LOCUS23039</name>
</gene>
<comment type="caution">
    <text evidence="1">The sequence shown here is derived from an EMBL/GenBank/DDBJ whole genome shotgun (WGS) entry which is preliminary data.</text>
</comment>
<organism evidence="1 2">
    <name type="scientific">Meloidogyne enterolobii</name>
    <name type="common">Root-knot nematode worm</name>
    <name type="synonym">Meloidogyne mayaguensis</name>
    <dbReference type="NCBI Taxonomy" id="390850"/>
    <lineage>
        <taxon>Eukaryota</taxon>
        <taxon>Metazoa</taxon>
        <taxon>Ecdysozoa</taxon>
        <taxon>Nematoda</taxon>
        <taxon>Chromadorea</taxon>
        <taxon>Rhabditida</taxon>
        <taxon>Tylenchina</taxon>
        <taxon>Tylenchomorpha</taxon>
        <taxon>Tylenchoidea</taxon>
        <taxon>Meloidogynidae</taxon>
        <taxon>Meloidogyninae</taxon>
        <taxon>Meloidogyne</taxon>
    </lineage>
</organism>
<evidence type="ECO:0000313" key="2">
    <source>
        <dbReference type="Proteomes" id="UP001497535"/>
    </source>
</evidence>
<reference evidence="1" key="1">
    <citation type="submission" date="2023-11" db="EMBL/GenBank/DDBJ databases">
        <authorList>
            <person name="Poullet M."/>
        </authorList>
    </citation>
    <scope>NUCLEOTIDE SEQUENCE</scope>
    <source>
        <strain evidence="1">E1834</strain>
    </source>
</reference>
<sequence length="125" mass="13562">MSTSAKKRKLEAESGSESGSARGSSLSSEVEGEAVDKFVRVTDQATGRTRWTPLSSDGTLAFSSFEHTFPGAYGLKYPTPNSNVKRGVPFNDNKKAFEAPFDGWKGKLFEVIYRRKPPVVSVAPG</sequence>
<evidence type="ECO:0000313" key="1">
    <source>
        <dbReference type="EMBL" id="CAK5076182.1"/>
    </source>
</evidence>